<evidence type="ECO:0000256" key="7">
    <source>
        <dbReference type="ARBA" id="ARBA00023235"/>
    </source>
</evidence>
<dbReference type="GO" id="GO:0033202">
    <property type="term" value="C:DNA helicase complex"/>
    <property type="evidence" value="ECO:0007669"/>
    <property type="project" value="TreeGrafter"/>
</dbReference>
<evidence type="ECO:0000256" key="1">
    <source>
        <dbReference type="ARBA" id="ARBA00009922"/>
    </source>
</evidence>
<evidence type="ECO:0000313" key="15">
    <source>
        <dbReference type="Proteomes" id="UP000284178"/>
    </source>
</evidence>
<keyword evidence="15" id="KW-1185">Reference proteome</keyword>
<dbReference type="GeneID" id="83015076"/>
<dbReference type="PANTHER" id="PTHR11070">
    <property type="entry name" value="UVRD / RECB / PCRA DNA HELICASE FAMILY MEMBER"/>
    <property type="match status" value="1"/>
</dbReference>
<evidence type="ECO:0000256" key="2">
    <source>
        <dbReference type="ARBA" id="ARBA00022741"/>
    </source>
</evidence>
<dbReference type="Gene3D" id="1.10.486.10">
    <property type="entry name" value="PCRA, domain 4"/>
    <property type="match status" value="1"/>
</dbReference>
<protein>
    <recommendedName>
        <fullName evidence="9">DNA 3'-5' helicase</fullName>
        <ecNumber evidence="9">5.6.2.4</ecNumber>
    </recommendedName>
</protein>
<dbReference type="GO" id="GO:0003677">
    <property type="term" value="F:DNA binding"/>
    <property type="evidence" value="ECO:0007669"/>
    <property type="project" value="UniProtKB-KW"/>
</dbReference>
<dbReference type="Pfam" id="PF00580">
    <property type="entry name" value="UvrD-helicase"/>
    <property type="match status" value="1"/>
</dbReference>
<feature type="binding site" evidence="11">
    <location>
        <begin position="26"/>
        <end position="33"/>
    </location>
    <ligand>
        <name>ATP</name>
        <dbReference type="ChEBI" id="CHEBI:30616"/>
    </ligand>
</feature>
<dbReference type="CDD" id="cd18807">
    <property type="entry name" value="SF1_C_UvrD"/>
    <property type="match status" value="1"/>
</dbReference>
<dbReference type="InterPro" id="IPR014016">
    <property type="entry name" value="UvrD-like_ATP-bd"/>
</dbReference>
<dbReference type="InterPro" id="IPR027417">
    <property type="entry name" value="P-loop_NTPase"/>
</dbReference>
<dbReference type="InterPro" id="IPR014017">
    <property type="entry name" value="DNA_helicase_UvrD-like_C"/>
</dbReference>
<evidence type="ECO:0000256" key="4">
    <source>
        <dbReference type="ARBA" id="ARBA00022806"/>
    </source>
</evidence>
<dbReference type="EMBL" id="QRUP01000006">
    <property type="protein sequence ID" value="RGR75080.1"/>
    <property type="molecule type" value="Genomic_DNA"/>
</dbReference>
<evidence type="ECO:0000256" key="9">
    <source>
        <dbReference type="ARBA" id="ARBA00034808"/>
    </source>
</evidence>
<evidence type="ECO:0000256" key="10">
    <source>
        <dbReference type="ARBA" id="ARBA00048988"/>
    </source>
</evidence>
<dbReference type="Pfam" id="PF13361">
    <property type="entry name" value="UvrD_C"/>
    <property type="match status" value="1"/>
</dbReference>
<keyword evidence="4 11" id="KW-0347">Helicase</keyword>
<dbReference type="SUPFAM" id="SSF52540">
    <property type="entry name" value="P-loop containing nucleoside triphosphate hydrolases"/>
    <property type="match status" value="1"/>
</dbReference>
<dbReference type="RefSeq" id="WP_117894572.1">
    <property type="nucleotide sequence ID" value="NZ_CABJCV010000006.1"/>
</dbReference>
<keyword evidence="3 11" id="KW-0378">Hydrolase</keyword>
<proteinExistence type="inferred from homology"/>
<reference evidence="14 15" key="1">
    <citation type="submission" date="2018-08" db="EMBL/GenBank/DDBJ databases">
        <title>A genome reference for cultivated species of the human gut microbiota.</title>
        <authorList>
            <person name="Zou Y."/>
            <person name="Xue W."/>
            <person name="Luo G."/>
        </authorList>
    </citation>
    <scope>NUCLEOTIDE SEQUENCE [LARGE SCALE GENOMIC DNA]</scope>
    <source>
        <strain evidence="14 15">AF24-29</strain>
    </source>
</reference>
<dbReference type="InterPro" id="IPR000212">
    <property type="entry name" value="DNA_helicase_UvrD/REP"/>
</dbReference>
<sequence>MVSIEMLNENQKKAVLTSSQYVRIIAGAGSGKTRVLTMRIAHLIEQCHVWPNKILAITFTNKAANEMKERIRQVLPEQGNAVFISTIHSLCVRILREDIPAMGMPRNFTVMDADDQRSILKEAYKEFGLDKQTYTFGSMLDYIANNKAAEISPERAYVFAGDLRGENDKAKVYEYYVNRQQAIYALDFDDLLLYTVRMFRQFAEIQAKWVQRFHYIHVDEFQDIDKIQYDLIQLLAGNDNSVYVVGDPDQTIYTWRGADVNIIMNFEKDYQPCETIVLNENYRSTPSILNGANALIHNNRNRVEKDLFTSRPDNGAITHYSSAGEEYEATWIACKINELHKQGQRYRDCAILYRSNYLSRALEKAMIEQRIPYVIYGGIKFYERAEIKDALCYLRMVCGSDDLALMRIINVPRRGLGNKTMDTIVQRARETGKTMYEVIRDEKVVSGKAQTTIENFVKMVEKWKNLAPSTPISRLLEMILLDSGYRSMLEADKENERLENLKELITDIESYTINYPDSSLEEYLQLVSLYGDKGAEDGGDHVQLMTVHAAKGLEFDTVFVYGMSEGIFPNDRAMQESQLKGLEEERRLAYVAFTRAQNKLYLTESSGFSYILSRIKVPSRFIKEIDPQYIEHIGATFDTGKPKEIKLHSALFEDEAPFEERLASKPRTKWKKGDHVRHAAFGEGIVLEYSEGMLKIAFAFPFGVRKIMATHPSIQKAEEVE</sequence>
<dbReference type="PROSITE" id="PS51198">
    <property type="entry name" value="UVRD_HELICASE_ATP_BIND"/>
    <property type="match status" value="1"/>
</dbReference>
<evidence type="ECO:0000256" key="6">
    <source>
        <dbReference type="ARBA" id="ARBA00023125"/>
    </source>
</evidence>
<evidence type="ECO:0000256" key="8">
    <source>
        <dbReference type="ARBA" id="ARBA00034617"/>
    </source>
</evidence>
<dbReference type="Proteomes" id="UP000284178">
    <property type="component" value="Unassembled WGS sequence"/>
</dbReference>
<dbReference type="PROSITE" id="PS51217">
    <property type="entry name" value="UVRD_HELICASE_CTER"/>
    <property type="match status" value="1"/>
</dbReference>
<evidence type="ECO:0000313" key="14">
    <source>
        <dbReference type="EMBL" id="RGR75080.1"/>
    </source>
</evidence>
<dbReference type="PANTHER" id="PTHR11070:SF2">
    <property type="entry name" value="ATP-DEPENDENT DNA HELICASE SRS2"/>
    <property type="match status" value="1"/>
</dbReference>
<dbReference type="GO" id="GO:0016887">
    <property type="term" value="F:ATP hydrolysis activity"/>
    <property type="evidence" value="ECO:0007669"/>
    <property type="project" value="RHEA"/>
</dbReference>
<dbReference type="GO" id="GO:0043138">
    <property type="term" value="F:3'-5' DNA helicase activity"/>
    <property type="evidence" value="ECO:0007669"/>
    <property type="project" value="UniProtKB-EC"/>
</dbReference>
<dbReference type="GO" id="GO:0005524">
    <property type="term" value="F:ATP binding"/>
    <property type="evidence" value="ECO:0007669"/>
    <property type="project" value="UniProtKB-UniRule"/>
</dbReference>
<comment type="similarity">
    <text evidence="1">Belongs to the helicase family. UvrD subfamily.</text>
</comment>
<dbReference type="GO" id="GO:0000725">
    <property type="term" value="P:recombinational repair"/>
    <property type="evidence" value="ECO:0007669"/>
    <property type="project" value="TreeGrafter"/>
</dbReference>
<name>A0A412G3I5_9FIRM</name>
<evidence type="ECO:0000259" key="12">
    <source>
        <dbReference type="PROSITE" id="PS51198"/>
    </source>
</evidence>
<comment type="catalytic activity">
    <reaction evidence="8">
        <text>Couples ATP hydrolysis with the unwinding of duplex DNA by translocating in the 3'-5' direction.</text>
        <dbReference type="EC" id="5.6.2.4"/>
    </reaction>
</comment>
<dbReference type="GO" id="GO:0005829">
    <property type="term" value="C:cytosol"/>
    <property type="evidence" value="ECO:0007669"/>
    <property type="project" value="TreeGrafter"/>
</dbReference>
<gene>
    <name evidence="14" type="ORF">DWY25_06615</name>
</gene>
<keyword evidence="2 11" id="KW-0547">Nucleotide-binding</keyword>
<keyword evidence="7" id="KW-0413">Isomerase</keyword>
<evidence type="ECO:0000256" key="11">
    <source>
        <dbReference type="PROSITE-ProRule" id="PRU00560"/>
    </source>
</evidence>
<evidence type="ECO:0000256" key="3">
    <source>
        <dbReference type="ARBA" id="ARBA00022801"/>
    </source>
</evidence>
<dbReference type="Gene3D" id="3.40.50.300">
    <property type="entry name" value="P-loop containing nucleotide triphosphate hydrolases"/>
    <property type="match status" value="2"/>
</dbReference>
<evidence type="ECO:0000256" key="5">
    <source>
        <dbReference type="ARBA" id="ARBA00022840"/>
    </source>
</evidence>
<comment type="catalytic activity">
    <reaction evidence="10">
        <text>ATP + H2O = ADP + phosphate + H(+)</text>
        <dbReference type="Rhea" id="RHEA:13065"/>
        <dbReference type="ChEBI" id="CHEBI:15377"/>
        <dbReference type="ChEBI" id="CHEBI:15378"/>
        <dbReference type="ChEBI" id="CHEBI:30616"/>
        <dbReference type="ChEBI" id="CHEBI:43474"/>
        <dbReference type="ChEBI" id="CHEBI:456216"/>
        <dbReference type="EC" id="5.6.2.4"/>
    </reaction>
</comment>
<dbReference type="InterPro" id="IPR013986">
    <property type="entry name" value="DExx_box_DNA_helicase_dom_sf"/>
</dbReference>
<feature type="domain" description="UvrD-like helicase ATP-binding" evidence="12">
    <location>
        <begin position="5"/>
        <end position="285"/>
    </location>
</feature>
<dbReference type="AlphaFoldDB" id="A0A412G3I5"/>
<keyword evidence="6" id="KW-0238">DNA-binding</keyword>
<feature type="domain" description="UvrD-like helicase C-terminal" evidence="13">
    <location>
        <begin position="286"/>
        <end position="552"/>
    </location>
</feature>
<dbReference type="CDD" id="cd17932">
    <property type="entry name" value="DEXQc_UvrD"/>
    <property type="match status" value="1"/>
</dbReference>
<dbReference type="EC" id="5.6.2.4" evidence="9"/>
<organism evidence="14 15">
    <name type="scientific">Holdemania filiformis</name>
    <dbReference type="NCBI Taxonomy" id="61171"/>
    <lineage>
        <taxon>Bacteria</taxon>
        <taxon>Bacillati</taxon>
        <taxon>Bacillota</taxon>
        <taxon>Erysipelotrichia</taxon>
        <taxon>Erysipelotrichales</taxon>
        <taxon>Erysipelotrichaceae</taxon>
        <taxon>Holdemania</taxon>
    </lineage>
</organism>
<keyword evidence="5 11" id="KW-0067">ATP-binding</keyword>
<evidence type="ECO:0000259" key="13">
    <source>
        <dbReference type="PROSITE" id="PS51217"/>
    </source>
</evidence>
<comment type="caution">
    <text evidence="14">The sequence shown here is derived from an EMBL/GenBank/DDBJ whole genome shotgun (WGS) entry which is preliminary data.</text>
</comment>
<accession>A0A412G3I5</accession>
<dbReference type="Gene3D" id="1.10.10.160">
    <property type="match status" value="1"/>
</dbReference>